<dbReference type="AlphaFoldDB" id="A0AAV4Q5J9"/>
<protein>
    <submittedName>
        <fullName evidence="2">Uncharacterized protein</fullName>
    </submittedName>
</protein>
<keyword evidence="1" id="KW-0472">Membrane</keyword>
<evidence type="ECO:0000313" key="2">
    <source>
        <dbReference type="EMBL" id="GIY05243.1"/>
    </source>
</evidence>
<feature type="transmembrane region" description="Helical" evidence="1">
    <location>
        <begin position="47"/>
        <end position="67"/>
    </location>
</feature>
<name>A0AAV4Q5J9_CAEEX</name>
<proteinExistence type="predicted"/>
<keyword evidence="3" id="KW-1185">Reference proteome</keyword>
<gene>
    <name evidence="2" type="ORF">CEXT_593831</name>
</gene>
<evidence type="ECO:0000256" key="1">
    <source>
        <dbReference type="SAM" id="Phobius"/>
    </source>
</evidence>
<keyword evidence="1" id="KW-0812">Transmembrane</keyword>
<comment type="caution">
    <text evidence="2">The sequence shown here is derived from an EMBL/GenBank/DDBJ whole genome shotgun (WGS) entry which is preliminary data.</text>
</comment>
<accession>A0AAV4Q5J9</accession>
<evidence type="ECO:0000313" key="3">
    <source>
        <dbReference type="Proteomes" id="UP001054945"/>
    </source>
</evidence>
<reference evidence="2 3" key="1">
    <citation type="submission" date="2021-06" db="EMBL/GenBank/DDBJ databases">
        <title>Caerostris extrusa draft genome.</title>
        <authorList>
            <person name="Kono N."/>
            <person name="Arakawa K."/>
        </authorList>
    </citation>
    <scope>NUCLEOTIDE SEQUENCE [LARGE SCALE GENOMIC DNA]</scope>
</reference>
<keyword evidence="1" id="KW-1133">Transmembrane helix</keyword>
<sequence>MPKSIQEHPLPNIAGDDLKRNLSIDGQADCEVPCEAIKAKALRRKSLRNVCVFSFCYFLTFSGFWALTNLQSTMNAEGGLGETILKPLCT</sequence>
<dbReference type="Proteomes" id="UP001054945">
    <property type="component" value="Unassembled WGS sequence"/>
</dbReference>
<organism evidence="2 3">
    <name type="scientific">Caerostris extrusa</name>
    <name type="common">Bark spider</name>
    <name type="synonym">Caerostris bankana</name>
    <dbReference type="NCBI Taxonomy" id="172846"/>
    <lineage>
        <taxon>Eukaryota</taxon>
        <taxon>Metazoa</taxon>
        <taxon>Ecdysozoa</taxon>
        <taxon>Arthropoda</taxon>
        <taxon>Chelicerata</taxon>
        <taxon>Arachnida</taxon>
        <taxon>Araneae</taxon>
        <taxon>Araneomorphae</taxon>
        <taxon>Entelegynae</taxon>
        <taxon>Araneoidea</taxon>
        <taxon>Araneidae</taxon>
        <taxon>Caerostris</taxon>
    </lineage>
</organism>
<dbReference type="EMBL" id="BPLR01005819">
    <property type="protein sequence ID" value="GIY05243.1"/>
    <property type="molecule type" value="Genomic_DNA"/>
</dbReference>